<gene>
    <name evidence="3" type="ORF">AQPE_2222</name>
</gene>
<feature type="chain" id="PRO_5024363167" evidence="2">
    <location>
        <begin position="23"/>
        <end position="530"/>
    </location>
</feature>
<dbReference type="AlphaFoldDB" id="A0A5K7S938"/>
<evidence type="ECO:0000313" key="3">
    <source>
        <dbReference type="EMBL" id="BBE18062.1"/>
    </source>
</evidence>
<keyword evidence="4" id="KW-1185">Reference proteome</keyword>
<reference evidence="3" key="1">
    <citation type="journal article" date="2020" name="Int. J. Syst. Evol. Microbiol.">
        <title>Aquipluma nitroreducens gen. nov. sp. nov., a novel facultatively anaerobic bacterium isolated from a freshwater lake.</title>
        <authorList>
            <person name="Watanabe M."/>
            <person name="Kojima H."/>
            <person name="Fukui M."/>
        </authorList>
    </citation>
    <scope>NUCLEOTIDE SEQUENCE</scope>
    <source>
        <strain evidence="3">MeG22</strain>
    </source>
</reference>
<proteinExistence type="predicted"/>
<keyword evidence="1 2" id="KW-0732">Signal</keyword>
<accession>A0A5K7S938</accession>
<evidence type="ECO:0000256" key="1">
    <source>
        <dbReference type="ARBA" id="ARBA00022729"/>
    </source>
</evidence>
<evidence type="ECO:0000313" key="4">
    <source>
        <dbReference type="Proteomes" id="UP001193389"/>
    </source>
</evidence>
<dbReference type="InterPro" id="IPR036280">
    <property type="entry name" value="Multihaem_cyt_sf"/>
</dbReference>
<feature type="signal peptide" evidence="2">
    <location>
        <begin position="1"/>
        <end position="22"/>
    </location>
</feature>
<dbReference type="EMBL" id="AP018694">
    <property type="protein sequence ID" value="BBE18062.1"/>
    <property type="molecule type" value="Genomic_DNA"/>
</dbReference>
<protein>
    <submittedName>
        <fullName evidence="3">Cytochrome c family protein</fullName>
    </submittedName>
</protein>
<dbReference type="PANTHER" id="PTHR35038:SF10">
    <property type="entry name" value="HIGH-MOLECULAR-WEIGHT CYTOCHROME C"/>
    <property type="match status" value="1"/>
</dbReference>
<dbReference type="Gene3D" id="3.90.10.10">
    <property type="entry name" value="Cytochrome C3"/>
    <property type="match status" value="5"/>
</dbReference>
<organism evidence="3 4">
    <name type="scientific">Aquipluma nitroreducens</name>
    <dbReference type="NCBI Taxonomy" id="2010828"/>
    <lineage>
        <taxon>Bacteria</taxon>
        <taxon>Pseudomonadati</taxon>
        <taxon>Bacteroidota</taxon>
        <taxon>Bacteroidia</taxon>
        <taxon>Marinilabiliales</taxon>
        <taxon>Prolixibacteraceae</taxon>
        <taxon>Aquipluma</taxon>
    </lineage>
</organism>
<evidence type="ECO:0000256" key="2">
    <source>
        <dbReference type="SAM" id="SignalP"/>
    </source>
</evidence>
<dbReference type="Proteomes" id="UP001193389">
    <property type="component" value="Chromosome"/>
</dbReference>
<dbReference type="KEGG" id="anf:AQPE_2222"/>
<sequence>MKFIINLHISLVFLFLSLMATGQISPGELAEPHAHLEGMSNCTQCHDLGEHVSDQKCLACHKELKVRIDQKKGFHASPKVSGKNCIACHSDHLTRKYDIVHLDKTKFDHKDAGFVLEGKHKEKQCVDCHKAENIKDPAIRKKKMTFLGLSTECLSCHKDYHQGTLPTNCINCHSFDSFKTTKKFDHQTTKFPLRGKHADVACLKCHPMEKKNGQDVQKFSGIAFNNCTACHKDVHENKFGNDCRKCHSEESFHQISGIKTFDHSKTNFLLKGKHQTVDCKACHKGSLTTPIKHDLCNNCHKDYHNGQFTKQNPKSDCKDCHNENSYKETSFTIEQHNTGQFKLEGAHLATPCLACHKKGEDWKFRGLDKNCSACHENIHKNFMDPKFIPEGRCDKCHTVTNWSKVTFDHKITTFELKGKHAEASCRDCHFKKVNSNQVTQVFSDLKPNCESCHTDAHQKQFSANGSTDCSVCHGFDNWKAESFDHNKTRFKLDGGHKNVDCRKCHHQNNSTIVPFIQYKNTDRQCTSCHI</sequence>
<dbReference type="SUPFAM" id="SSF48695">
    <property type="entry name" value="Multiheme cytochromes"/>
    <property type="match status" value="3"/>
</dbReference>
<name>A0A5K7S938_9BACT</name>
<dbReference type="PANTHER" id="PTHR35038">
    <property type="entry name" value="DISSIMILATORY SULFITE REDUCTASE SIRA"/>
    <property type="match status" value="1"/>
</dbReference>
<dbReference type="InterPro" id="IPR051829">
    <property type="entry name" value="Multiheme_Cytochr_ET"/>
</dbReference>